<dbReference type="EMBL" id="JAIRBB010000002">
    <property type="protein sequence ID" value="MCG2430446.1"/>
    <property type="molecule type" value="Genomic_DNA"/>
</dbReference>
<accession>A0A9X1QXM3</accession>
<dbReference type="InterPro" id="IPR009760">
    <property type="entry name" value="DUF1328"/>
</dbReference>
<protein>
    <submittedName>
        <fullName evidence="6">DUF1328 domain-containing protein</fullName>
    </submittedName>
</protein>
<keyword evidence="4 5" id="KW-0472">Membrane</keyword>
<gene>
    <name evidence="6" type="ORF">K8344_04885</name>
</gene>
<evidence type="ECO:0000256" key="4">
    <source>
        <dbReference type="ARBA" id="ARBA00023136"/>
    </source>
</evidence>
<keyword evidence="2 5" id="KW-0812">Transmembrane</keyword>
<evidence type="ECO:0000256" key="2">
    <source>
        <dbReference type="ARBA" id="ARBA00022692"/>
    </source>
</evidence>
<dbReference type="PIRSF" id="PIRSF036466">
    <property type="entry name" value="UCP036466"/>
    <property type="match status" value="1"/>
</dbReference>
<keyword evidence="1" id="KW-1003">Cell membrane</keyword>
<evidence type="ECO:0000313" key="7">
    <source>
        <dbReference type="Proteomes" id="UP001139462"/>
    </source>
</evidence>
<name>A0A9X1QXM3_9FLAO</name>
<evidence type="ECO:0000256" key="3">
    <source>
        <dbReference type="ARBA" id="ARBA00022989"/>
    </source>
</evidence>
<reference evidence="6" key="1">
    <citation type="submission" date="2021-09" db="EMBL/GenBank/DDBJ databases">
        <title>Genome of Aequorivita sp. strain F64183.</title>
        <authorList>
            <person name="Wang Y."/>
        </authorList>
    </citation>
    <scope>NUCLEOTIDE SEQUENCE</scope>
    <source>
        <strain evidence="6">F64183</strain>
    </source>
</reference>
<dbReference type="AlphaFoldDB" id="A0A9X1QXM3"/>
<dbReference type="GO" id="GO:0005886">
    <property type="term" value="C:plasma membrane"/>
    <property type="evidence" value="ECO:0007669"/>
    <property type="project" value="InterPro"/>
</dbReference>
<organism evidence="6 7">
    <name type="scientific">Aequorivita xiaoshiensis</name>
    <dbReference type="NCBI Taxonomy" id="2874476"/>
    <lineage>
        <taxon>Bacteria</taxon>
        <taxon>Pseudomonadati</taxon>
        <taxon>Bacteroidota</taxon>
        <taxon>Flavobacteriia</taxon>
        <taxon>Flavobacteriales</taxon>
        <taxon>Flavobacteriaceae</taxon>
        <taxon>Aequorivita</taxon>
    </lineage>
</organism>
<dbReference type="RefSeq" id="WP_237607145.1">
    <property type="nucleotide sequence ID" value="NZ_JAIRBB010000002.1"/>
</dbReference>
<evidence type="ECO:0000256" key="1">
    <source>
        <dbReference type="ARBA" id="ARBA00022475"/>
    </source>
</evidence>
<evidence type="ECO:0000256" key="5">
    <source>
        <dbReference type="SAM" id="Phobius"/>
    </source>
</evidence>
<proteinExistence type="predicted"/>
<feature type="transmembrane region" description="Helical" evidence="5">
    <location>
        <begin position="30"/>
        <end position="51"/>
    </location>
</feature>
<keyword evidence="7" id="KW-1185">Reference proteome</keyword>
<dbReference type="Proteomes" id="UP001139462">
    <property type="component" value="Unassembled WGS sequence"/>
</dbReference>
<evidence type="ECO:0000313" key="6">
    <source>
        <dbReference type="EMBL" id="MCG2430446.1"/>
    </source>
</evidence>
<keyword evidence="3 5" id="KW-1133">Transmembrane helix</keyword>
<sequence>MLHWKAIFIILSIVFGVIGFIGIGDGPIEPAQFVFAIFLVLLMSLWVFDFVGKKRKRGL</sequence>
<feature type="transmembrane region" description="Helical" evidence="5">
    <location>
        <begin position="7"/>
        <end position="24"/>
    </location>
</feature>
<comment type="caution">
    <text evidence="6">The sequence shown here is derived from an EMBL/GenBank/DDBJ whole genome shotgun (WGS) entry which is preliminary data.</text>
</comment>